<dbReference type="InterPro" id="IPR039151">
    <property type="entry name" value="INTU"/>
</dbReference>
<feature type="domain" description="CCZ1/INTU/HPS4 third Longin" evidence="10">
    <location>
        <begin position="774"/>
        <end position="903"/>
    </location>
</feature>
<reference evidence="12" key="1">
    <citation type="submission" date="2025-08" db="UniProtKB">
        <authorList>
            <consortium name="RefSeq"/>
        </authorList>
    </citation>
    <scope>IDENTIFICATION</scope>
    <source>
        <tissue evidence="12">Whole Larva</tissue>
    </source>
</reference>
<evidence type="ECO:0000256" key="5">
    <source>
        <dbReference type="ARBA" id="ARBA00022490"/>
    </source>
</evidence>
<feature type="compositionally biased region" description="Polar residues" evidence="7">
    <location>
        <begin position="667"/>
        <end position="677"/>
    </location>
</feature>
<dbReference type="PANTHER" id="PTHR21082">
    <property type="entry name" value="PROTEIN INTURNED"/>
    <property type="match status" value="1"/>
</dbReference>
<evidence type="ECO:0000313" key="12">
    <source>
        <dbReference type="RefSeq" id="XP_017784555.1"/>
    </source>
</evidence>
<protein>
    <recommendedName>
        <fullName evidence="3">Protein inturned</fullName>
    </recommendedName>
</protein>
<evidence type="ECO:0000256" key="2">
    <source>
        <dbReference type="ARBA" id="ARBA00010034"/>
    </source>
</evidence>
<dbReference type="InterPro" id="IPR036034">
    <property type="entry name" value="PDZ_sf"/>
</dbReference>
<evidence type="ECO:0000259" key="8">
    <source>
        <dbReference type="Pfam" id="PF19031"/>
    </source>
</evidence>
<feature type="compositionally biased region" description="Basic and acidic residues" evidence="7">
    <location>
        <begin position="10"/>
        <end position="21"/>
    </location>
</feature>
<organism evidence="11 12">
    <name type="scientific">Nicrophorus vespilloides</name>
    <name type="common">Boreal carrion beetle</name>
    <dbReference type="NCBI Taxonomy" id="110193"/>
    <lineage>
        <taxon>Eukaryota</taxon>
        <taxon>Metazoa</taxon>
        <taxon>Ecdysozoa</taxon>
        <taxon>Arthropoda</taxon>
        <taxon>Hexapoda</taxon>
        <taxon>Insecta</taxon>
        <taxon>Pterygota</taxon>
        <taxon>Neoptera</taxon>
        <taxon>Endopterygota</taxon>
        <taxon>Coleoptera</taxon>
        <taxon>Polyphaga</taxon>
        <taxon>Staphyliniformia</taxon>
        <taxon>Silphidae</taxon>
        <taxon>Nicrophorinae</taxon>
        <taxon>Nicrophorus</taxon>
    </lineage>
</organism>
<evidence type="ECO:0000256" key="7">
    <source>
        <dbReference type="SAM" id="MobiDB-lite"/>
    </source>
</evidence>
<feature type="region of interest" description="Disordered" evidence="7">
    <location>
        <begin position="1"/>
        <end position="30"/>
    </location>
</feature>
<dbReference type="Pfam" id="PF19033">
    <property type="entry name" value="Intu_longin_3"/>
    <property type="match status" value="1"/>
</dbReference>
<feature type="compositionally biased region" description="Basic residues" evidence="7">
    <location>
        <begin position="107"/>
        <end position="116"/>
    </location>
</feature>
<keyword evidence="11" id="KW-1185">Reference proteome</keyword>
<feature type="compositionally biased region" description="Polar residues" evidence="7">
    <location>
        <begin position="72"/>
        <end position="82"/>
    </location>
</feature>
<evidence type="ECO:0000313" key="11">
    <source>
        <dbReference type="Proteomes" id="UP000695000"/>
    </source>
</evidence>
<feature type="domain" description="CCZ1/INTU second Longin" evidence="9">
    <location>
        <begin position="483"/>
        <end position="596"/>
    </location>
</feature>
<sequence>MEEEQYLLQHPRDRNHSHEQEQSVSEEEWSEVSSDCSSYYSDTDSSVPEWESSIDESGQLLFIDCHPSVTQTHVDTESSSNVKPPLVKNQTRKSTRSKFLRLIRRRESKRRSKRVMKHESSQENKVTFHDSGDGEIKVVTVRVNEEGVKFKLGRRVKLVETMLGIIVGTFTDGNRVMVSGFTPDSEHDKSIKIGDWLKSVNNIDVNVHNLNTILNQLSGHEAVDLTLQRVTGVEVTKQPPSNELSNQSNFVKSLTGSTNEELLNLLLDQPVGILYLDTEILSENGPEFQGVLYCYPTPLAKNTLCLCRGVFITISHLIDEITKTKPLVTTVQIDKRLAHVVYNIIDSKILFLMLPDNRLTAKEIVLVNDEIVRMLVFIYESIDKCFTEQNTSELDHFFSRFFARILSSGLWSKAEQSIVLSNFKNKANTQAPYQFEELLPMAHHIILPNEAQMQIDDALTELEASDYREWNEDPLDCQRLFTILGSALYHSGYLLASHLIHGDLVDVNCYCRQQGLFHLSRTEPLRSMIHWRECFPYSCNRIEDVIVPSDSRRYLLIVGAGKDLLVVVMEAGGCTEPAEDNLPPDAFYVEEAQATLAHLKELGISELAERWTCSNPGTQVTVPQAPTNVKKKTDFFFNKSNSPISTPVNMQNKKQEVTSILKRRSSDQGPLTQSGSLFSIPDDSELVSEDSISQGGYSERSEVSDEPVLGRRALREKNRNNFDGSDDDDSDIDDYRDGSQISMSSYDLSELRQSLLNDTGDIQPMQLTAGKELVLYHYVHLDSTEGIFLSPPECTVNSNTLDSVLSNFRESCQHIHKLFENTLRFKNLTPQDMANSVMNKSLIAIKEYGVLFETDYLDDNARKTCKHTFWVIGRLFHMPHPREIYVCYKDSVPQNLVEIAFKLGISMIVQ</sequence>
<feature type="compositionally biased region" description="Basic and acidic residues" evidence="7">
    <location>
        <begin position="117"/>
        <end position="128"/>
    </location>
</feature>
<feature type="region of interest" description="Disordered" evidence="7">
    <location>
        <begin position="72"/>
        <end position="92"/>
    </location>
</feature>
<dbReference type="SUPFAM" id="SSF50156">
    <property type="entry name" value="PDZ domain-like"/>
    <property type="match status" value="1"/>
</dbReference>
<name>A0ABM1NCK5_NICVS</name>
<evidence type="ECO:0000256" key="1">
    <source>
        <dbReference type="ARBA" id="ARBA00004496"/>
    </source>
</evidence>
<feature type="compositionally biased region" description="Acidic residues" evidence="7">
    <location>
        <begin position="724"/>
        <end position="734"/>
    </location>
</feature>
<dbReference type="Proteomes" id="UP000695000">
    <property type="component" value="Unplaced"/>
</dbReference>
<feature type="region of interest" description="Disordered" evidence="7">
    <location>
        <begin position="107"/>
        <end position="128"/>
    </location>
</feature>
<gene>
    <name evidence="12" type="primary">LOC108568133</name>
</gene>
<dbReference type="InterPro" id="IPR043988">
    <property type="entry name" value="CCZ1/INTU_longin_2"/>
</dbReference>
<evidence type="ECO:0000256" key="6">
    <source>
        <dbReference type="ARBA" id="ARBA00022794"/>
    </source>
</evidence>
<evidence type="ECO:0000259" key="10">
    <source>
        <dbReference type="Pfam" id="PF19033"/>
    </source>
</evidence>
<dbReference type="InterPro" id="IPR043989">
    <property type="entry name" value="CCZ1/INTU/HSP4_longin_3"/>
</dbReference>
<accession>A0ABM1NCK5</accession>
<dbReference type="RefSeq" id="XP_017784555.1">
    <property type="nucleotide sequence ID" value="XM_017929066.1"/>
</dbReference>
<feature type="domain" description="CCZ1/INTU/HSP4 first Longin" evidence="8">
    <location>
        <begin position="271"/>
        <end position="379"/>
    </location>
</feature>
<evidence type="ECO:0000259" key="9">
    <source>
        <dbReference type="Pfam" id="PF19032"/>
    </source>
</evidence>
<feature type="region of interest" description="Disordered" evidence="7">
    <location>
        <begin position="661"/>
        <end position="738"/>
    </location>
</feature>
<evidence type="ECO:0000256" key="4">
    <source>
        <dbReference type="ARBA" id="ARBA00022473"/>
    </source>
</evidence>
<proteinExistence type="inferred from homology"/>
<keyword evidence="6" id="KW-0970">Cilium biogenesis/degradation</keyword>
<dbReference type="InterPro" id="IPR043987">
    <property type="entry name" value="CCZ1/INTU/HSP4_longin_1"/>
</dbReference>
<keyword evidence="4" id="KW-0217">Developmental protein</keyword>
<dbReference type="Pfam" id="PF19032">
    <property type="entry name" value="Intu_longin_2"/>
    <property type="match status" value="1"/>
</dbReference>
<dbReference type="Pfam" id="PF19031">
    <property type="entry name" value="Intu_longin_1"/>
    <property type="match status" value="1"/>
</dbReference>
<keyword evidence="5" id="KW-0963">Cytoplasm</keyword>
<evidence type="ECO:0000256" key="3">
    <source>
        <dbReference type="ARBA" id="ARBA00015639"/>
    </source>
</evidence>
<comment type="subcellular location">
    <subcellularLocation>
        <location evidence="1">Cytoplasm</location>
    </subcellularLocation>
</comment>
<dbReference type="PANTHER" id="PTHR21082:SF4">
    <property type="entry name" value="PROTEIN INTURNED"/>
    <property type="match status" value="1"/>
</dbReference>
<comment type="similarity">
    <text evidence="2">Belongs to the inturned family.</text>
</comment>
<dbReference type="GeneID" id="108568133"/>